<dbReference type="PANTHER" id="PTHR10190:SF16">
    <property type="entry name" value="DEVELOPMENTAL PROTEIN EYES ABSENT"/>
    <property type="match status" value="1"/>
</dbReference>
<keyword evidence="7 15" id="KW-0904">Protein phosphatase</keyword>
<keyword evidence="11" id="KW-0539">Nucleus</keyword>
<evidence type="ECO:0000313" key="17">
    <source>
        <dbReference type="Proteomes" id="UP000095280"/>
    </source>
</evidence>
<accession>A0A1I8GUG2</accession>
<feature type="compositionally biased region" description="Low complexity" evidence="16">
    <location>
        <begin position="31"/>
        <end position="42"/>
    </location>
</feature>
<keyword evidence="8 15" id="KW-0805">Transcription regulation</keyword>
<evidence type="ECO:0000256" key="15">
    <source>
        <dbReference type="RuleBase" id="RU362036"/>
    </source>
</evidence>
<dbReference type="GO" id="GO:0005634">
    <property type="term" value="C:nucleus"/>
    <property type="evidence" value="ECO:0007669"/>
    <property type="project" value="UniProtKB-SubCell"/>
</dbReference>
<keyword evidence="6 14" id="KW-0460">Magnesium</keyword>
<keyword evidence="17" id="KW-1185">Reference proteome</keyword>
<feature type="binding site" evidence="14">
    <location>
        <position position="315"/>
    </location>
    <ligand>
        <name>Mg(2+)</name>
        <dbReference type="ChEBI" id="CHEBI:18420"/>
    </ligand>
</feature>
<dbReference type="GO" id="GO:0046872">
    <property type="term" value="F:metal ion binding"/>
    <property type="evidence" value="ECO:0007669"/>
    <property type="project" value="UniProtKB-KW"/>
</dbReference>
<dbReference type="SFLD" id="SFLDS00003">
    <property type="entry name" value="Haloacid_Dehalogenase"/>
    <property type="match status" value="1"/>
</dbReference>
<feature type="compositionally biased region" description="Pro residues" evidence="16">
    <location>
        <begin position="17"/>
        <end position="30"/>
    </location>
</feature>
<keyword evidence="10" id="KW-0804">Transcription</keyword>
<comment type="similarity">
    <text evidence="2 15">Belongs to the HAD-like hydrolase superfamily. EYA family.</text>
</comment>
<dbReference type="InterPro" id="IPR036412">
    <property type="entry name" value="HAD-like_sf"/>
</dbReference>
<sequence>RPPPLPPTTIASRRPEPPQPPQQPPRPRPPTQATRAATSRPTMPATPDEKPRMSGGKSSSAAVSTGKIGGTGAAGGVAASRKANPSPGLGFELERVFVWDLDETIILFHSLLGGTYATRFGKSLIFRLADAHLFFNDLEECDQVHIDDVSSDDNGQDLAGYDFANDGFVGGTANMQPGMAGGMRGGVEWMRKLAYRYRRIKDVYNAYRNNVGGLLDPGKREEWHQVRQETEQFTDSWLTLALKSLSIIANRSACVNVLVTNTQLVPALGKILVFGLAPVFSVENVYSATKIGKESCFERIASRYGRKPTYVAIGDSHDEEAAAKSLNWPFWRVQNHNDLAALSYALDMGYL</sequence>
<feature type="active site" description="Nucleophile" evidence="13">
    <location>
        <position position="100"/>
    </location>
</feature>
<keyword evidence="3" id="KW-0217">Developmental protein</keyword>
<organism evidence="17 18">
    <name type="scientific">Macrostomum lignano</name>
    <dbReference type="NCBI Taxonomy" id="282301"/>
    <lineage>
        <taxon>Eukaryota</taxon>
        <taxon>Metazoa</taxon>
        <taxon>Spiralia</taxon>
        <taxon>Lophotrochozoa</taxon>
        <taxon>Platyhelminthes</taxon>
        <taxon>Rhabditophora</taxon>
        <taxon>Macrostomorpha</taxon>
        <taxon>Macrostomida</taxon>
        <taxon>Macrostomidae</taxon>
        <taxon>Macrostomum</taxon>
    </lineage>
</organism>
<evidence type="ECO:0000256" key="5">
    <source>
        <dbReference type="ARBA" id="ARBA00022801"/>
    </source>
</evidence>
<dbReference type="InterPro" id="IPR028472">
    <property type="entry name" value="EYA"/>
</dbReference>
<proteinExistence type="inferred from homology"/>
<evidence type="ECO:0000256" key="11">
    <source>
        <dbReference type="ARBA" id="ARBA00023242"/>
    </source>
</evidence>
<evidence type="ECO:0000256" key="6">
    <source>
        <dbReference type="ARBA" id="ARBA00022842"/>
    </source>
</evidence>
<evidence type="ECO:0000256" key="8">
    <source>
        <dbReference type="ARBA" id="ARBA00023015"/>
    </source>
</evidence>
<evidence type="ECO:0000313" key="18">
    <source>
        <dbReference type="WBParaSite" id="maker-uti_cns_0003140-snap-gene-0.10-mRNA-1"/>
    </source>
</evidence>
<dbReference type="GO" id="GO:0045739">
    <property type="term" value="P:positive regulation of DNA repair"/>
    <property type="evidence" value="ECO:0007669"/>
    <property type="project" value="TreeGrafter"/>
</dbReference>
<comment type="subcellular location">
    <subcellularLocation>
        <location evidence="1">Nucleus</location>
    </subcellularLocation>
</comment>
<dbReference type="Proteomes" id="UP000095280">
    <property type="component" value="Unplaced"/>
</dbReference>
<feature type="binding site" evidence="14">
    <location>
        <position position="102"/>
    </location>
    <ligand>
        <name>Mg(2+)</name>
        <dbReference type="ChEBI" id="CHEBI:18420"/>
    </ligand>
</feature>
<dbReference type="SUPFAM" id="SSF56784">
    <property type="entry name" value="HAD-like"/>
    <property type="match status" value="1"/>
</dbReference>
<dbReference type="InterPro" id="IPR006545">
    <property type="entry name" value="EYA_dom"/>
</dbReference>
<dbReference type="PANTHER" id="PTHR10190">
    <property type="entry name" value="EYES ABSENT"/>
    <property type="match status" value="1"/>
</dbReference>
<evidence type="ECO:0000256" key="3">
    <source>
        <dbReference type="ARBA" id="ARBA00022473"/>
    </source>
</evidence>
<keyword evidence="9" id="KW-0010">Activator</keyword>
<reference evidence="18" key="1">
    <citation type="submission" date="2016-11" db="UniProtKB">
        <authorList>
            <consortium name="WormBaseParasite"/>
        </authorList>
    </citation>
    <scope>IDENTIFICATION</scope>
</reference>
<dbReference type="AlphaFoldDB" id="A0A1I8GUG2"/>
<evidence type="ECO:0000256" key="13">
    <source>
        <dbReference type="PIRSR" id="PIRSR628472-1"/>
    </source>
</evidence>
<evidence type="ECO:0000256" key="10">
    <source>
        <dbReference type="ARBA" id="ARBA00023163"/>
    </source>
</evidence>
<evidence type="ECO:0000256" key="9">
    <source>
        <dbReference type="ARBA" id="ARBA00023159"/>
    </source>
</evidence>
<dbReference type="NCBIfam" id="TIGR01658">
    <property type="entry name" value="EYA-cons_domain"/>
    <property type="match status" value="1"/>
</dbReference>
<evidence type="ECO:0000256" key="12">
    <source>
        <dbReference type="ARBA" id="ARBA00051722"/>
    </source>
</evidence>
<evidence type="ECO:0000256" key="1">
    <source>
        <dbReference type="ARBA" id="ARBA00004123"/>
    </source>
</evidence>
<dbReference type="Pfam" id="PF00702">
    <property type="entry name" value="Hydrolase"/>
    <property type="match status" value="1"/>
</dbReference>
<dbReference type="GO" id="GO:0030154">
    <property type="term" value="P:cell differentiation"/>
    <property type="evidence" value="ECO:0007669"/>
    <property type="project" value="TreeGrafter"/>
</dbReference>
<feature type="region of interest" description="Disordered" evidence="16">
    <location>
        <begin position="1"/>
        <end position="67"/>
    </location>
</feature>
<dbReference type="SFLD" id="SFLDG01129">
    <property type="entry name" value="C1.5:_HAD__Beta-PGM__Phosphata"/>
    <property type="match status" value="1"/>
</dbReference>
<dbReference type="InterPro" id="IPR038102">
    <property type="entry name" value="EYA_dom_sf"/>
</dbReference>
<evidence type="ECO:0000256" key="16">
    <source>
        <dbReference type="SAM" id="MobiDB-lite"/>
    </source>
</evidence>
<dbReference type="GO" id="GO:2001240">
    <property type="term" value="P:negative regulation of extrinsic apoptotic signaling pathway in absence of ligand"/>
    <property type="evidence" value="ECO:0007669"/>
    <property type="project" value="TreeGrafter"/>
</dbReference>
<feature type="active site" description="Proton donor" evidence="13">
    <location>
        <position position="102"/>
    </location>
</feature>
<dbReference type="EC" id="3.1.3.48" evidence="15"/>
<comment type="catalytic activity">
    <reaction evidence="12 15">
        <text>O-phospho-L-tyrosyl-[protein] + H2O = L-tyrosyl-[protein] + phosphate</text>
        <dbReference type="Rhea" id="RHEA:10684"/>
        <dbReference type="Rhea" id="RHEA-COMP:10136"/>
        <dbReference type="Rhea" id="RHEA-COMP:20101"/>
        <dbReference type="ChEBI" id="CHEBI:15377"/>
        <dbReference type="ChEBI" id="CHEBI:43474"/>
        <dbReference type="ChEBI" id="CHEBI:46858"/>
        <dbReference type="ChEBI" id="CHEBI:61978"/>
        <dbReference type="EC" id="3.1.3.48"/>
    </reaction>
</comment>
<keyword evidence="5 15" id="KW-0378">Hydrolase</keyword>
<dbReference type="InterPro" id="IPR042577">
    <property type="entry name" value="EYA_dom_metazoan"/>
</dbReference>
<evidence type="ECO:0000256" key="7">
    <source>
        <dbReference type="ARBA" id="ARBA00022912"/>
    </source>
</evidence>
<dbReference type="Gene3D" id="3.40.50.12350">
    <property type="match status" value="1"/>
</dbReference>
<feature type="binding site" evidence="14">
    <location>
        <position position="100"/>
    </location>
    <ligand>
        <name>Mg(2+)</name>
        <dbReference type="ChEBI" id="CHEBI:18420"/>
    </ligand>
</feature>
<dbReference type="WBParaSite" id="maker-uti_cns_0003140-snap-gene-0.10-mRNA-1">
    <property type="protein sequence ID" value="maker-uti_cns_0003140-snap-gene-0.10-mRNA-1"/>
    <property type="gene ID" value="maker-uti_cns_0003140-snap-gene-0.10"/>
</dbReference>
<keyword evidence="4 14" id="KW-0479">Metal-binding</keyword>
<comment type="cofactor">
    <cofactor evidence="14 15">
        <name>Mg(2+)</name>
        <dbReference type="ChEBI" id="CHEBI:18420"/>
    </cofactor>
    <text evidence="14 15">Binds 1 Mg(2+) ion per subunit.</text>
</comment>
<evidence type="ECO:0000256" key="14">
    <source>
        <dbReference type="PIRSR" id="PIRSR628472-2"/>
    </source>
</evidence>
<name>A0A1I8GUG2_9PLAT</name>
<protein>
    <recommendedName>
        <fullName evidence="15">Eyes absent homolog</fullName>
        <ecNumber evidence="15">3.1.3.48</ecNumber>
    </recommendedName>
</protein>
<dbReference type="CDD" id="cd02601">
    <property type="entry name" value="HAD_Eya"/>
    <property type="match status" value="1"/>
</dbReference>
<evidence type="ECO:0000256" key="2">
    <source>
        <dbReference type="ARBA" id="ARBA00010501"/>
    </source>
</evidence>
<dbReference type="GO" id="GO:0004725">
    <property type="term" value="F:protein tyrosine phosphatase activity"/>
    <property type="evidence" value="ECO:0007669"/>
    <property type="project" value="UniProtKB-EC"/>
</dbReference>
<evidence type="ECO:0000256" key="4">
    <source>
        <dbReference type="ARBA" id="ARBA00022723"/>
    </source>
</evidence>